<evidence type="ECO:0000313" key="2">
    <source>
        <dbReference type="Proteomes" id="UP000515847"/>
    </source>
</evidence>
<keyword evidence="2" id="KW-1185">Reference proteome</keyword>
<dbReference type="RefSeq" id="WP_034419893.1">
    <property type="nucleotide sequence ID" value="NZ_CP045798.1"/>
</dbReference>
<name>A0A7G6E0P3_THEFR</name>
<organism evidence="1 2">
    <name type="scientific">Thermanaerosceptrum fracticalcis</name>
    <dbReference type="NCBI Taxonomy" id="1712410"/>
    <lineage>
        <taxon>Bacteria</taxon>
        <taxon>Bacillati</taxon>
        <taxon>Bacillota</taxon>
        <taxon>Clostridia</taxon>
        <taxon>Eubacteriales</taxon>
        <taxon>Peptococcaceae</taxon>
        <taxon>Thermanaerosceptrum</taxon>
    </lineage>
</organism>
<dbReference type="KEGG" id="tfr:BR63_04580"/>
<proteinExistence type="predicted"/>
<dbReference type="AlphaFoldDB" id="A0A7G6E0P3"/>
<dbReference type="EMBL" id="CP045798">
    <property type="protein sequence ID" value="QNB45647.1"/>
    <property type="molecule type" value="Genomic_DNA"/>
</dbReference>
<dbReference type="Proteomes" id="UP000515847">
    <property type="component" value="Chromosome"/>
</dbReference>
<accession>A0A7G6E0P3</accession>
<dbReference type="OrthoDB" id="143059at2"/>
<gene>
    <name evidence="1" type="ORF">BR63_04580</name>
</gene>
<reference evidence="1 2" key="1">
    <citation type="journal article" date="2019" name="Front. Microbiol.">
        <title>Thermoanaerosceptrum fracticalcis gen. nov. sp. nov., a Novel Fumarate-Fermenting Microorganism From a Deep Fractured Carbonate Aquifer of the US Great Basin.</title>
        <authorList>
            <person name="Hamilton-Brehm S.D."/>
            <person name="Stewart L.E."/>
            <person name="Zavarin M."/>
            <person name="Caldwell M."/>
            <person name="Lawson P.A."/>
            <person name="Onstott T.C."/>
            <person name="Grzymski J."/>
            <person name="Neveux I."/>
            <person name="Lollar B.S."/>
            <person name="Russell C.E."/>
            <person name="Moser D.P."/>
        </authorList>
    </citation>
    <scope>NUCLEOTIDE SEQUENCE [LARGE SCALE GENOMIC DNA]</scope>
    <source>
        <strain evidence="1 2">DRI-13</strain>
    </source>
</reference>
<sequence>MHQALDIANLDNEVDVDEVTLEALKKLYECSKKSGVPISFDVAEIVEPALHSFERVIMPGSVGLTLHNANQEFIVENVFFHPKFSGLCYRGRYTSQKKNYNTVIIFPITSLAEILGESQIGYYNYHTGELHKKLEQDI</sequence>
<protein>
    <submittedName>
        <fullName evidence="1">Uncharacterized protein</fullName>
    </submittedName>
</protein>
<evidence type="ECO:0000313" key="1">
    <source>
        <dbReference type="EMBL" id="QNB45647.1"/>
    </source>
</evidence>